<accession>A0A2N9H8I5</accession>
<dbReference type="PANTHER" id="PTHR47481">
    <property type="match status" value="1"/>
</dbReference>
<evidence type="ECO:0000256" key="2">
    <source>
        <dbReference type="SAM" id="Phobius"/>
    </source>
</evidence>
<protein>
    <submittedName>
        <fullName evidence="3">Uncharacterized protein</fullName>
    </submittedName>
</protein>
<dbReference type="Pfam" id="PF14223">
    <property type="entry name" value="Retrotran_gag_2"/>
    <property type="match status" value="1"/>
</dbReference>
<reference evidence="3" key="1">
    <citation type="submission" date="2018-02" db="EMBL/GenBank/DDBJ databases">
        <authorList>
            <person name="Cohen D.B."/>
            <person name="Kent A.D."/>
        </authorList>
    </citation>
    <scope>NUCLEOTIDE SEQUENCE</scope>
</reference>
<evidence type="ECO:0000313" key="3">
    <source>
        <dbReference type="EMBL" id="SPD08178.1"/>
    </source>
</evidence>
<name>A0A2N9H8I5_FAGSY</name>
<organism evidence="3">
    <name type="scientific">Fagus sylvatica</name>
    <name type="common">Beechnut</name>
    <dbReference type="NCBI Taxonomy" id="28930"/>
    <lineage>
        <taxon>Eukaryota</taxon>
        <taxon>Viridiplantae</taxon>
        <taxon>Streptophyta</taxon>
        <taxon>Embryophyta</taxon>
        <taxon>Tracheophyta</taxon>
        <taxon>Spermatophyta</taxon>
        <taxon>Magnoliopsida</taxon>
        <taxon>eudicotyledons</taxon>
        <taxon>Gunneridae</taxon>
        <taxon>Pentapetalae</taxon>
        <taxon>rosids</taxon>
        <taxon>fabids</taxon>
        <taxon>Fagales</taxon>
        <taxon>Fagaceae</taxon>
        <taxon>Fagus</taxon>
    </lineage>
</organism>
<dbReference type="AlphaFoldDB" id="A0A2N9H8I5"/>
<evidence type="ECO:0000256" key="1">
    <source>
        <dbReference type="SAM" id="MobiDB-lite"/>
    </source>
</evidence>
<feature type="transmembrane region" description="Helical" evidence="2">
    <location>
        <begin position="117"/>
        <end position="139"/>
    </location>
</feature>
<proteinExistence type="predicted"/>
<keyword evidence="2" id="KW-1133">Transmembrane helix</keyword>
<feature type="region of interest" description="Disordered" evidence="1">
    <location>
        <begin position="192"/>
        <end position="219"/>
    </location>
</feature>
<keyword evidence="2" id="KW-0472">Membrane</keyword>
<dbReference type="EMBL" id="OIVN01003012">
    <property type="protein sequence ID" value="SPD08178.1"/>
    <property type="molecule type" value="Genomic_DNA"/>
</dbReference>
<keyword evidence="2" id="KW-0812">Transmembrane</keyword>
<sequence>MTTAHEIWTSLEAAYLQATKEREIQLKRQLQMPKKDGISLADYLMQFKSVCDSLAAIQKPISDEDETSQSSHSLQGYDIRTQGNQVEEKEEINQNMAFFAQRSRGRGRSYSRGSQQWTFFSLLKDVALLLISPLVPLLIHKYMPLLLFSAHQSLPLVPCFQLLCFPATPDVLTSTPLVESLPPIAAPTSHPIIDPLTPHPEQDDVAAPTTVPATSQSIPTDAETPHVPLPLQLVTCTYFINIISACL</sequence>
<dbReference type="PANTHER" id="PTHR47481:SF10">
    <property type="entry name" value="COPIA-LIKE POLYPROTEIN_RETROTRANSPOSON"/>
    <property type="match status" value="1"/>
</dbReference>
<gene>
    <name evidence="3" type="ORF">FSB_LOCUS36060</name>
</gene>